<comment type="catalytic activity">
    <reaction evidence="2">
        <text>chorismate + L-glutamine = anthranilate + pyruvate + L-glutamate + H(+)</text>
        <dbReference type="Rhea" id="RHEA:21732"/>
        <dbReference type="ChEBI" id="CHEBI:15361"/>
        <dbReference type="ChEBI" id="CHEBI:15378"/>
        <dbReference type="ChEBI" id="CHEBI:16567"/>
        <dbReference type="ChEBI" id="CHEBI:29748"/>
        <dbReference type="ChEBI" id="CHEBI:29985"/>
        <dbReference type="ChEBI" id="CHEBI:58359"/>
        <dbReference type="EC" id="4.1.3.27"/>
    </reaction>
</comment>
<dbReference type="UniPathway" id="UPA00035">
    <property type="reaction ID" value="UER00040"/>
</dbReference>
<dbReference type="InterPro" id="IPR006221">
    <property type="entry name" value="TrpG/PapA_dom"/>
</dbReference>
<dbReference type="Pfam" id="PF00117">
    <property type="entry name" value="GATase"/>
    <property type="match status" value="1"/>
</dbReference>
<dbReference type="SUPFAM" id="SSF56322">
    <property type="entry name" value="ADC synthase"/>
    <property type="match status" value="1"/>
</dbReference>
<feature type="domain" description="Chorismate-utilising enzyme C-terminal" evidence="4">
    <location>
        <begin position="242"/>
        <end position="493"/>
    </location>
</feature>
<feature type="domain" description="Anthranilate synthase component I N-terminal" evidence="5">
    <location>
        <begin position="32"/>
        <end position="200"/>
    </location>
</feature>
<dbReference type="Pfam" id="PF04715">
    <property type="entry name" value="Anth_synt_I_N"/>
    <property type="match status" value="1"/>
</dbReference>
<dbReference type="PRINTS" id="PR00097">
    <property type="entry name" value="ANTSNTHASEII"/>
</dbReference>
<dbReference type="PANTHER" id="PTHR11236">
    <property type="entry name" value="AMINOBENZOATE/ANTHRANILATE SYNTHASE"/>
    <property type="match status" value="1"/>
</dbReference>
<sequence length="729" mass="81837">MIVDSSYKTLGGVHISRSITEIKMDTALEEILFYLNSQRGGLLTSSYEYPGRYKRWAIGFVNPPLELTTRGNAFTLTALNDRGQILLPLLLERLCQSGQLQEVKQNNNYIAGFVKPVQQFFAEEERSKQPSTFTVIREILHTFSSQEDEHLGLYGAFGYDLVFQFESITQRLERAPDQRDLVLYLPDELIVIDYYQQKAFCLQYEFATTHGSTNNLPRTGESIDYRGQRLIPTQTADHKIGEYAKQVEVALDYFRRGDLFEVVPSQNFFETCEEKPSKLFETLKHINPSPYGFIFNLGGEYLIGASPEMFVRVEGRRVETCPISGTITRGQDALDDAIQIRSLLNSHKDEAELTMCTDVDRNDKSRICEPGSVRVIGRRQIELYSHLIHTVDHVEGTLRSQFDALDAFLSHTWAVTVTGAPKRAAIQFLEQHERSARRWYGGAVGYLNFNGNLNTGLILRTIRLKDSIAEVRVGATVLYDSIPQAEEQETITKGAAAFETIRRAQTSDKTDNCSSVSQCIPDVEQSKRILLIDYEDSFVHTLANYIRSCGAEVITLRHGFSESLFDIQRPDLVVLSPGPGRPTDFRVPETVNACIRRQIPIFGVCLGLQGIVEAFGGKLGVLNYPQHGKSSRIFVTDSDSVLFKNLPESFAVGRYHSLFALPQSLPNELKITAISDDDVIMGIEHQTLPIAAVQFHPESIMTLTGEIGLAIIKNLVRAYTISKESVVSG</sequence>
<gene>
    <name evidence="6" type="ORF">I8752_05775</name>
</gene>
<dbReference type="InterPro" id="IPR019999">
    <property type="entry name" value="Anth_synth_I-like"/>
</dbReference>
<evidence type="ECO:0000256" key="2">
    <source>
        <dbReference type="PIRNR" id="PIRNR036934"/>
    </source>
</evidence>
<evidence type="ECO:0000256" key="1">
    <source>
        <dbReference type="ARBA" id="ARBA00022962"/>
    </source>
</evidence>
<dbReference type="PIRSF" id="PIRSF036934">
    <property type="entry name" value="TrpE-G"/>
    <property type="match status" value="1"/>
</dbReference>
<dbReference type="PROSITE" id="PS51273">
    <property type="entry name" value="GATASE_TYPE_1"/>
    <property type="match status" value="1"/>
</dbReference>
<dbReference type="SUPFAM" id="SSF52317">
    <property type="entry name" value="Class I glutamine amidotransferase-like"/>
    <property type="match status" value="1"/>
</dbReference>
<reference evidence="6 7" key="1">
    <citation type="journal article" date="2021" name="Int. J. Syst. Evol. Microbiol.">
        <title>Amazonocrinis nigriterrae gen. nov., sp. nov., Atlanticothrix silvestris gen. nov., sp. nov. and Dendronalium phyllosphericum gen. nov., sp. nov., nostocacean cyanobacteria from Brazilian environments.</title>
        <authorList>
            <person name="Alvarenga D.O."/>
            <person name="Andreote A.P.D."/>
            <person name="Branco L.H.Z."/>
            <person name="Delbaje E."/>
            <person name="Cruz R.B."/>
            <person name="Varani A.M."/>
            <person name="Fiore M.F."/>
        </authorList>
    </citation>
    <scope>NUCLEOTIDE SEQUENCE [LARGE SCALE GENOMIC DNA]</scope>
    <source>
        <strain evidence="6 7">CENA369</strain>
    </source>
</reference>
<dbReference type="CDD" id="cd01743">
    <property type="entry name" value="GATase1_Anthranilate_Synthase"/>
    <property type="match status" value="1"/>
</dbReference>
<dbReference type="AlphaFoldDB" id="A0A8J7LE94"/>
<keyword evidence="1" id="KW-0315">Glutamine amidotransferase</keyword>
<dbReference type="InterPro" id="IPR015890">
    <property type="entry name" value="Chorismate_C"/>
</dbReference>
<dbReference type="Pfam" id="PF00425">
    <property type="entry name" value="Chorismate_bind"/>
    <property type="match status" value="1"/>
</dbReference>
<dbReference type="NCBIfam" id="TIGR01815">
    <property type="entry name" value="TrpE-clade3"/>
    <property type="match status" value="1"/>
</dbReference>
<evidence type="ECO:0000259" key="4">
    <source>
        <dbReference type="Pfam" id="PF00425"/>
    </source>
</evidence>
<dbReference type="InterPro" id="IPR010112">
    <property type="entry name" value="TrpE-G_bact"/>
</dbReference>
<proteinExistence type="predicted"/>
<keyword evidence="2" id="KW-0822">Tryptophan biosynthesis</keyword>
<comment type="caution">
    <text evidence="6">The sequence shown here is derived from an EMBL/GenBank/DDBJ whole genome shotgun (WGS) entry which is preliminary data.</text>
</comment>
<keyword evidence="7" id="KW-1185">Reference proteome</keyword>
<dbReference type="NCBIfam" id="TIGR00566">
    <property type="entry name" value="trpG_papA"/>
    <property type="match status" value="1"/>
</dbReference>
<dbReference type="NCBIfam" id="NF010081">
    <property type="entry name" value="PRK13566.1"/>
    <property type="match status" value="1"/>
</dbReference>
<keyword evidence="2 6" id="KW-0456">Lyase</keyword>
<keyword evidence="2" id="KW-0028">Amino-acid biosynthesis</keyword>
<feature type="domain" description="Glutamine amidotransferase" evidence="3">
    <location>
        <begin position="530"/>
        <end position="705"/>
    </location>
</feature>
<dbReference type="EMBL" id="JAECZA010000014">
    <property type="protein sequence ID" value="MBH8572554.1"/>
    <property type="molecule type" value="Genomic_DNA"/>
</dbReference>
<dbReference type="InterPro" id="IPR005801">
    <property type="entry name" value="ADC_synthase"/>
</dbReference>
<comment type="pathway">
    <text evidence="2">Amino-acid biosynthesis; L-tryptophan biosynthesis; L-tryptophan from chorismate: step 1/5.</text>
</comment>
<dbReference type="PRINTS" id="PR00099">
    <property type="entry name" value="CPSGATASE"/>
</dbReference>
<evidence type="ECO:0000259" key="3">
    <source>
        <dbReference type="Pfam" id="PF00117"/>
    </source>
</evidence>
<dbReference type="InterPro" id="IPR017926">
    <property type="entry name" value="GATASE"/>
</dbReference>
<dbReference type="GO" id="GO:0004049">
    <property type="term" value="F:anthranilate synthase activity"/>
    <property type="evidence" value="ECO:0007669"/>
    <property type="project" value="UniProtKB-UniRule"/>
</dbReference>
<protein>
    <recommendedName>
        <fullName evidence="2">Anthranilate synthase</fullName>
        <ecNumber evidence="2">4.1.3.27</ecNumber>
    </recommendedName>
</protein>
<dbReference type="RefSeq" id="WP_214431379.1">
    <property type="nucleotide sequence ID" value="NZ_CAWPUQ010000046.1"/>
</dbReference>
<name>A0A8J7LE94_9NOST</name>
<evidence type="ECO:0000313" key="6">
    <source>
        <dbReference type="EMBL" id="MBH8572554.1"/>
    </source>
</evidence>
<dbReference type="Gene3D" id="3.60.120.10">
    <property type="entry name" value="Anthranilate synthase"/>
    <property type="match status" value="1"/>
</dbReference>
<keyword evidence="2" id="KW-0057">Aromatic amino acid biosynthesis</keyword>
<dbReference type="Gene3D" id="3.40.50.880">
    <property type="match status" value="1"/>
</dbReference>
<dbReference type="Proteomes" id="UP000662314">
    <property type="component" value="Unassembled WGS sequence"/>
</dbReference>
<evidence type="ECO:0000313" key="7">
    <source>
        <dbReference type="Proteomes" id="UP000662314"/>
    </source>
</evidence>
<dbReference type="PANTHER" id="PTHR11236:SF9">
    <property type="entry name" value="ANTHRANILATE SYNTHASE COMPONENT 1"/>
    <property type="match status" value="1"/>
</dbReference>
<dbReference type="InterPro" id="IPR029062">
    <property type="entry name" value="Class_I_gatase-like"/>
</dbReference>
<evidence type="ECO:0000259" key="5">
    <source>
        <dbReference type="Pfam" id="PF04715"/>
    </source>
</evidence>
<dbReference type="InterPro" id="IPR006805">
    <property type="entry name" value="Anth_synth_I_N"/>
</dbReference>
<dbReference type="GO" id="GO:0000162">
    <property type="term" value="P:L-tryptophan biosynthetic process"/>
    <property type="evidence" value="ECO:0007669"/>
    <property type="project" value="UniProtKB-UniRule"/>
</dbReference>
<dbReference type="EC" id="4.1.3.27" evidence="2"/>
<organism evidence="6 7">
    <name type="scientific">Dendronalium phyllosphericum CENA369</name>
    <dbReference type="NCBI Taxonomy" id="1725256"/>
    <lineage>
        <taxon>Bacteria</taxon>
        <taxon>Bacillati</taxon>
        <taxon>Cyanobacteriota</taxon>
        <taxon>Cyanophyceae</taxon>
        <taxon>Nostocales</taxon>
        <taxon>Nostocaceae</taxon>
        <taxon>Dendronalium</taxon>
        <taxon>Dendronalium phyllosphericum</taxon>
    </lineage>
</organism>
<accession>A0A8J7LE94</accession>
<dbReference type="PRINTS" id="PR00096">
    <property type="entry name" value="GATASE"/>
</dbReference>